<dbReference type="EMBL" id="CAKOGL010000031">
    <property type="protein sequence ID" value="CAH2108734.1"/>
    <property type="molecule type" value="Genomic_DNA"/>
</dbReference>
<keyword evidence="2" id="KW-1185">Reference proteome</keyword>
<evidence type="ECO:0000313" key="2">
    <source>
        <dbReference type="Proteomes" id="UP001153954"/>
    </source>
</evidence>
<sequence length="350" mass="40978">MLEFRFLRRDCDKLITLCYNNYICKTENEIGKNPKYFWTHLKNLRTTKSNYPHVMTCNGIKATTVDSICDLFAKHFSSVYENDNTNTSNLINTNMGIDPPSDIEILQLSRDSIYKKLKRLDLGKGAGPDNIPPVFLELTEVTQIRDLGVIMDSRLTFVPHIDYCLELANKSLGFIMRSSKGYKSPLTTLKLFYSLVRSRLEYCSLVWSPYKKIHTTRLESVQKRLLRQLSYRFKLKLNSYDEGLRYFNINSLQNRREILAMTFLYKVLNNEIDCPDIFSKFAFHVPPRIPRHPCNLLEVRVYRTDLGKNSPVPRLSRLYNSISTKNLNIDICHDKLPQFKRKVLDYLCKL</sequence>
<dbReference type="Proteomes" id="UP001153954">
    <property type="component" value="Unassembled WGS sequence"/>
</dbReference>
<comment type="caution">
    <text evidence="1">The sequence shown here is derived from an EMBL/GenBank/DDBJ whole genome shotgun (WGS) entry which is preliminary data.</text>
</comment>
<accession>A0AAU9VBD1</accession>
<dbReference type="PANTHER" id="PTHR33332">
    <property type="entry name" value="REVERSE TRANSCRIPTASE DOMAIN-CONTAINING PROTEIN"/>
    <property type="match status" value="1"/>
</dbReference>
<proteinExistence type="predicted"/>
<reference evidence="1" key="1">
    <citation type="submission" date="2022-03" db="EMBL/GenBank/DDBJ databases">
        <authorList>
            <person name="Tunstrom K."/>
        </authorList>
    </citation>
    <scope>NUCLEOTIDE SEQUENCE</scope>
</reference>
<dbReference type="AlphaFoldDB" id="A0AAU9VBD1"/>
<protein>
    <recommendedName>
        <fullName evidence="3">Reverse transcriptase domain-containing protein</fullName>
    </recommendedName>
</protein>
<evidence type="ECO:0008006" key="3">
    <source>
        <dbReference type="Google" id="ProtNLM"/>
    </source>
</evidence>
<name>A0AAU9VBD1_EUPED</name>
<organism evidence="1 2">
    <name type="scientific">Euphydryas editha</name>
    <name type="common">Edith's checkerspot</name>
    <dbReference type="NCBI Taxonomy" id="104508"/>
    <lineage>
        <taxon>Eukaryota</taxon>
        <taxon>Metazoa</taxon>
        <taxon>Ecdysozoa</taxon>
        <taxon>Arthropoda</taxon>
        <taxon>Hexapoda</taxon>
        <taxon>Insecta</taxon>
        <taxon>Pterygota</taxon>
        <taxon>Neoptera</taxon>
        <taxon>Endopterygota</taxon>
        <taxon>Lepidoptera</taxon>
        <taxon>Glossata</taxon>
        <taxon>Ditrysia</taxon>
        <taxon>Papilionoidea</taxon>
        <taxon>Nymphalidae</taxon>
        <taxon>Nymphalinae</taxon>
        <taxon>Euphydryas</taxon>
    </lineage>
</organism>
<evidence type="ECO:0000313" key="1">
    <source>
        <dbReference type="EMBL" id="CAH2108734.1"/>
    </source>
</evidence>
<gene>
    <name evidence="1" type="ORF">EEDITHA_LOCUS22642</name>
</gene>